<dbReference type="PANTHER" id="PTHR43883">
    <property type="entry name" value="SLR0207 PROTEIN"/>
    <property type="match status" value="1"/>
</dbReference>
<dbReference type="SUPFAM" id="SSF56112">
    <property type="entry name" value="Protein kinase-like (PK-like)"/>
    <property type="match status" value="1"/>
</dbReference>
<sequence>MQQRDVIDFLSRPESYGLPAGEKVQRLDTHISIVFLAGNYAYKLKRAIQLPFVDFRTIESRKHFCELELEINRAFSPDLYIETLAVTAGEGFALGGNGEVVDWLVKMHRFEQSNLFDRLCEENKLEEDALLRLVDRVFECYEHAKRDASFGGLAGMQRAFEGHYLALDACPSHVFEQGKISDLKQRVSVTLSKCGDLLERRRQNGFVRHCHGDLHLRNICFFKNTVTLFDAIEFEPDYAVIDILYDLSFLLMDLIHRGRPDFANLVLNRYLALSGDISGLKVLGVFLSSRATIRAHVSAVASKNQKTKRETEFLEKEARCYLQEAQHFLKKQSPTLIAIGGLSGCGKSVLAKGLAPHIGHAPGAFVARTDMIRKRVLGVKPWEKLSQDGYSRAATQRTYKQLYQEIEDALQSGNSVIVDGVFAKPGERHKLEKLAAKMDVPFFGFWLSAPLDVLEQRVTHRRNDVSDADASVVRMQAGYDIGKMDWAMLDASQDIESVLEKSLSILDASLESCTN</sequence>
<dbReference type="Gene3D" id="3.40.50.300">
    <property type="entry name" value="P-loop containing nucleotide triphosphate hydrolases"/>
    <property type="match status" value="1"/>
</dbReference>
<dbReference type="RefSeq" id="WP_188662816.1">
    <property type="nucleotide sequence ID" value="NZ_BMHV01000007.1"/>
</dbReference>
<dbReference type="Pfam" id="PF13671">
    <property type="entry name" value="AAA_33"/>
    <property type="match status" value="1"/>
</dbReference>
<dbReference type="InterPro" id="IPR052732">
    <property type="entry name" value="Cell-binding_unc_protein"/>
</dbReference>
<keyword evidence="2" id="KW-1185">Reference proteome</keyword>
<dbReference type="EMBL" id="BMHV01000007">
    <property type="protein sequence ID" value="GGF60001.1"/>
    <property type="molecule type" value="Genomic_DNA"/>
</dbReference>
<evidence type="ECO:0000313" key="1">
    <source>
        <dbReference type="EMBL" id="GGF60001.1"/>
    </source>
</evidence>
<dbReference type="Proteomes" id="UP000632498">
    <property type="component" value="Unassembled WGS sequence"/>
</dbReference>
<protein>
    <recommendedName>
        <fullName evidence="3">Aminoglycoside phosphotransferase domain-containing protein</fullName>
    </recommendedName>
</protein>
<proteinExistence type="predicted"/>
<dbReference type="PANTHER" id="PTHR43883:SF1">
    <property type="entry name" value="GLUCONOKINASE"/>
    <property type="match status" value="1"/>
</dbReference>
<evidence type="ECO:0000313" key="2">
    <source>
        <dbReference type="Proteomes" id="UP000632498"/>
    </source>
</evidence>
<reference evidence="1" key="2">
    <citation type="submission" date="2020-09" db="EMBL/GenBank/DDBJ databases">
        <authorList>
            <person name="Sun Q."/>
            <person name="Zhou Y."/>
        </authorList>
    </citation>
    <scope>NUCLEOTIDE SEQUENCE</scope>
    <source>
        <strain evidence="1">CGMCC 1.15254</strain>
    </source>
</reference>
<dbReference type="SUPFAM" id="SSF52540">
    <property type="entry name" value="P-loop containing nucleoside triphosphate hydrolases"/>
    <property type="match status" value="1"/>
</dbReference>
<accession>A0A917BVC0</accession>
<comment type="caution">
    <text evidence="1">The sequence shown here is derived from an EMBL/GenBank/DDBJ whole genome shotgun (WGS) entry which is preliminary data.</text>
</comment>
<dbReference type="InterPro" id="IPR011009">
    <property type="entry name" value="Kinase-like_dom_sf"/>
</dbReference>
<dbReference type="InterPro" id="IPR027417">
    <property type="entry name" value="P-loop_NTPase"/>
</dbReference>
<name>A0A917BVC0_9PROT</name>
<evidence type="ECO:0008006" key="3">
    <source>
        <dbReference type="Google" id="ProtNLM"/>
    </source>
</evidence>
<organism evidence="1 2">
    <name type="scientific">Terasakiella brassicae</name>
    <dbReference type="NCBI Taxonomy" id="1634917"/>
    <lineage>
        <taxon>Bacteria</taxon>
        <taxon>Pseudomonadati</taxon>
        <taxon>Pseudomonadota</taxon>
        <taxon>Alphaproteobacteria</taxon>
        <taxon>Rhodospirillales</taxon>
        <taxon>Terasakiellaceae</taxon>
        <taxon>Terasakiella</taxon>
    </lineage>
</organism>
<gene>
    <name evidence="1" type="ORF">GCM10011332_12100</name>
</gene>
<dbReference type="AlphaFoldDB" id="A0A917BVC0"/>
<reference evidence="1" key="1">
    <citation type="journal article" date="2014" name="Int. J. Syst. Evol. Microbiol.">
        <title>Complete genome sequence of Corynebacterium casei LMG S-19264T (=DSM 44701T), isolated from a smear-ripened cheese.</title>
        <authorList>
            <consortium name="US DOE Joint Genome Institute (JGI-PGF)"/>
            <person name="Walter F."/>
            <person name="Albersmeier A."/>
            <person name="Kalinowski J."/>
            <person name="Ruckert C."/>
        </authorList>
    </citation>
    <scope>NUCLEOTIDE SEQUENCE</scope>
    <source>
        <strain evidence="1">CGMCC 1.15254</strain>
    </source>
</reference>